<keyword evidence="3" id="KW-1185">Reference proteome</keyword>
<dbReference type="SUPFAM" id="SSF103247">
    <property type="entry name" value="TT1751-like"/>
    <property type="match status" value="1"/>
</dbReference>
<gene>
    <name evidence="2" type="ORF">ANME2D_00087</name>
</gene>
<organism evidence="2 3">
    <name type="scientific">Candidatus Methanoperedens nitratireducens</name>
    <dbReference type="NCBI Taxonomy" id="1392998"/>
    <lineage>
        <taxon>Archaea</taxon>
        <taxon>Methanobacteriati</taxon>
        <taxon>Methanobacteriota</taxon>
        <taxon>Stenosarchaea group</taxon>
        <taxon>Methanomicrobia</taxon>
        <taxon>Methanosarcinales</taxon>
        <taxon>ANME-2 cluster</taxon>
        <taxon>Candidatus Methanoperedentaceae</taxon>
        <taxon>Candidatus Methanoperedens</taxon>
    </lineage>
</organism>
<name>A0A062V925_9EURY</name>
<evidence type="ECO:0000313" key="2">
    <source>
        <dbReference type="EMBL" id="KCZ73028.1"/>
    </source>
</evidence>
<dbReference type="InterPro" id="IPR016796">
    <property type="entry name" value="UCP021774"/>
</dbReference>
<dbReference type="PANTHER" id="PTHR38342:SF1">
    <property type="entry name" value="SLR5037 PROTEIN"/>
    <property type="match status" value="1"/>
</dbReference>
<dbReference type="Proteomes" id="UP000027153">
    <property type="component" value="Unassembled WGS sequence"/>
</dbReference>
<evidence type="ECO:0000259" key="1">
    <source>
        <dbReference type="Pfam" id="PF03625"/>
    </source>
</evidence>
<dbReference type="EMBL" id="JMIY01000001">
    <property type="protein sequence ID" value="KCZ73028.1"/>
    <property type="molecule type" value="Genomic_DNA"/>
</dbReference>
<evidence type="ECO:0000313" key="3">
    <source>
        <dbReference type="Proteomes" id="UP000027153"/>
    </source>
</evidence>
<accession>A0A062V925</accession>
<protein>
    <recommendedName>
        <fullName evidence="1">DUF302 domain-containing protein</fullName>
    </recommendedName>
</protein>
<proteinExistence type="predicted"/>
<comment type="caution">
    <text evidence="2">The sequence shown here is derived from an EMBL/GenBank/DDBJ whole genome shotgun (WGS) entry which is preliminary data.</text>
</comment>
<dbReference type="PANTHER" id="PTHR38342">
    <property type="entry name" value="SLR5037 PROTEIN"/>
    <property type="match status" value="1"/>
</dbReference>
<reference evidence="2 3" key="1">
    <citation type="journal article" date="2013" name="Nature">
        <title>Anaerobic oxidation of methane coupled to nitrate reduction in a novel archaeal lineage.</title>
        <authorList>
            <person name="Haroon M.F."/>
            <person name="Hu S."/>
            <person name="Shi Y."/>
            <person name="Imelfort M."/>
            <person name="Keller J."/>
            <person name="Hugenholtz P."/>
            <person name="Yuan Z."/>
            <person name="Tyson G.W."/>
        </authorList>
    </citation>
    <scope>NUCLEOTIDE SEQUENCE [LARGE SCALE GENOMIC DNA]</scope>
    <source>
        <strain evidence="2 3">ANME-2d</strain>
    </source>
</reference>
<sequence>MYNYKKPVTLSYADAVTKVKDELKKEGFGVLTEIDVRQTLKTKLDVDFDDYIILGACNPPLAYQALTAERDIGVLLPCNVVVYVQGGKTFISAVLPTVQLGKVGNPKLLPIAEQVESKLKKVVDAAAR</sequence>
<dbReference type="CDD" id="cd14797">
    <property type="entry name" value="DUF302"/>
    <property type="match status" value="1"/>
</dbReference>
<dbReference type="AlphaFoldDB" id="A0A062V925"/>
<dbReference type="Gene3D" id="3.30.310.70">
    <property type="entry name" value="TT1751-like domain"/>
    <property type="match status" value="1"/>
</dbReference>
<dbReference type="PIRSF" id="PIRSF021774">
    <property type="entry name" value="UCP021774"/>
    <property type="match status" value="1"/>
</dbReference>
<dbReference type="Pfam" id="PF03625">
    <property type="entry name" value="DUF302"/>
    <property type="match status" value="1"/>
</dbReference>
<feature type="domain" description="DUF302" evidence="1">
    <location>
        <begin position="34"/>
        <end position="96"/>
    </location>
</feature>
<dbReference type="RefSeq" id="WP_048088234.1">
    <property type="nucleotide sequence ID" value="NZ_JMIY01000001.1"/>
</dbReference>
<dbReference type="InterPro" id="IPR005180">
    <property type="entry name" value="DUF302"/>
</dbReference>
<dbReference type="InterPro" id="IPR035923">
    <property type="entry name" value="TT1751-like_sf"/>
</dbReference>
<dbReference type="PATRIC" id="fig|1392998.3.peg.446"/>
<dbReference type="OrthoDB" id="2559at2157"/>